<dbReference type="Proteomes" id="UP001479520">
    <property type="component" value="Chromosome"/>
</dbReference>
<dbReference type="PANTHER" id="PTHR43132:SF9">
    <property type="entry name" value="ARSR FAMILY TRANSCRIPTIONAL REGULATORY PROTEIN"/>
    <property type="match status" value="1"/>
</dbReference>
<dbReference type="CDD" id="cd00090">
    <property type="entry name" value="HTH_ARSR"/>
    <property type="match status" value="1"/>
</dbReference>
<dbReference type="InterPro" id="IPR036390">
    <property type="entry name" value="WH_DNA-bd_sf"/>
</dbReference>
<evidence type="ECO:0000313" key="6">
    <source>
        <dbReference type="Proteomes" id="UP001479520"/>
    </source>
</evidence>
<keyword evidence="3" id="KW-0804">Transcription</keyword>
<dbReference type="Pfam" id="PF01022">
    <property type="entry name" value="HTH_5"/>
    <property type="match status" value="1"/>
</dbReference>
<dbReference type="NCBIfam" id="NF033788">
    <property type="entry name" value="HTH_metalloreg"/>
    <property type="match status" value="1"/>
</dbReference>
<protein>
    <submittedName>
        <fullName evidence="5">Metalloregulator ArsR/SmtB family transcription factor</fullName>
    </submittedName>
</protein>
<evidence type="ECO:0000256" key="1">
    <source>
        <dbReference type="ARBA" id="ARBA00023015"/>
    </source>
</evidence>
<dbReference type="InterPro" id="IPR036388">
    <property type="entry name" value="WH-like_DNA-bd_sf"/>
</dbReference>
<dbReference type="Gene3D" id="1.10.10.10">
    <property type="entry name" value="Winged helix-like DNA-binding domain superfamily/Winged helix DNA-binding domain"/>
    <property type="match status" value="1"/>
</dbReference>
<dbReference type="RefSeq" id="WP_051295279.1">
    <property type="nucleotide sequence ID" value="NZ_CALFBA010000067.1"/>
</dbReference>
<name>A0ABZ2XG14_9RHOO</name>
<dbReference type="InterPro" id="IPR001845">
    <property type="entry name" value="HTH_ArsR_DNA-bd_dom"/>
</dbReference>
<dbReference type="SUPFAM" id="SSF46785">
    <property type="entry name" value="Winged helix' DNA-binding domain"/>
    <property type="match status" value="1"/>
</dbReference>
<organism evidence="5 6">
    <name type="scientific">Azonexus hydrophilus</name>
    <dbReference type="NCBI Taxonomy" id="418702"/>
    <lineage>
        <taxon>Bacteria</taxon>
        <taxon>Pseudomonadati</taxon>
        <taxon>Pseudomonadota</taxon>
        <taxon>Betaproteobacteria</taxon>
        <taxon>Rhodocyclales</taxon>
        <taxon>Azonexaceae</taxon>
        <taxon>Azonexus</taxon>
    </lineage>
</organism>
<keyword evidence="2" id="KW-0238">DNA-binding</keyword>
<keyword evidence="1" id="KW-0805">Transcription regulation</keyword>
<dbReference type="PROSITE" id="PS50987">
    <property type="entry name" value="HTH_ARSR_2"/>
    <property type="match status" value="1"/>
</dbReference>
<evidence type="ECO:0000256" key="3">
    <source>
        <dbReference type="ARBA" id="ARBA00023163"/>
    </source>
</evidence>
<accession>A0ABZ2XG14</accession>
<evidence type="ECO:0000259" key="4">
    <source>
        <dbReference type="PROSITE" id="PS50987"/>
    </source>
</evidence>
<proteinExistence type="predicted"/>
<dbReference type="InterPro" id="IPR051011">
    <property type="entry name" value="Metal_resp_trans_reg"/>
</dbReference>
<dbReference type="InterPro" id="IPR011991">
    <property type="entry name" value="ArsR-like_HTH"/>
</dbReference>
<dbReference type="EMBL" id="CP151406">
    <property type="protein sequence ID" value="WZJ21485.1"/>
    <property type="molecule type" value="Genomic_DNA"/>
</dbReference>
<dbReference type="PRINTS" id="PR00778">
    <property type="entry name" value="HTHARSR"/>
</dbReference>
<reference evidence="5 6" key="1">
    <citation type="submission" date="2024-04" db="EMBL/GenBank/DDBJ databases">
        <title>Dissimilatory iodate-reducing microorganisms contribute to the enrichment of iodine in groundwater.</title>
        <authorList>
            <person name="Jiang Z."/>
        </authorList>
    </citation>
    <scope>NUCLEOTIDE SEQUENCE [LARGE SCALE GENOMIC DNA]</scope>
    <source>
        <strain evidence="5 6">NCP973</strain>
    </source>
</reference>
<feature type="domain" description="HTH arsR-type" evidence="4">
    <location>
        <begin position="3"/>
        <end position="97"/>
    </location>
</feature>
<dbReference type="PANTHER" id="PTHR43132">
    <property type="entry name" value="ARSENICAL RESISTANCE OPERON REPRESSOR ARSR-RELATED"/>
    <property type="match status" value="1"/>
</dbReference>
<gene>
    <name evidence="5" type="ORF">AADV58_16260</name>
</gene>
<dbReference type="SMART" id="SM00418">
    <property type="entry name" value="HTH_ARSR"/>
    <property type="match status" value="1"/>
</dbReference>
<evidence type="ECO:0000313" key="5">
    <source>
        <dbReference type="EMBL" id="WZJ21485.1"/>
    </source>
</evidence>
<evidence type="ECO:0000256" key="2">
    <source>
        <dbReference type="ARBA" id="ARBA00023125"/>
    </source>
</evidence>
<keyword evidence="6" id="KW-1185">Reference proteome</keyword>
<sequence>MDETQAVFDRVARYFGLLSDPTRLRILSSLCNQERTVGEIVDIIGLSQPNISRHLGILFEAEVIDKRRAGTSIFYRVIDPDFMDICRTVSIRVASCDFPTGQESGESEA</sequence>